<evidence type="ECO:0000256" key="1">
    <source>
        <dbReference type="SAM" id="MobiDB-lite"/>
    </source>
</evidence>
<evidence type="ECO:0000313" key="3">
    <source>
        <dbReference type="Proteomes" id="UP000612055"/>
    </source>
</evidence>
<organism evidence="2 3">
    <name type="scientific">Edaphochlamys debaryana</name>
    <dbReference type="NCBI Taxonomy" id="47281"/>
    <lineage>
        <taxon>Eukaryota</taxon>
        <taxon>Viridiplantae</taxon>
        <taxon>Chlorophyta</taxon>
        <taxon>core chlorophytes</taxon>
        <taxon>Chlorophyceae</taxon>
        <taxon>CS clade</taxon>
        <taxon>Chlamydomonadales</taxon>
        <taxon>Chlamydomonadales incertae sedis</taxon>
        <taxon>Edaphochlamys</taxon>
    </lineage>
</organism>
<evidence type="ECO:0000313" key="2">
    <source>
        <dbReference type="EMBL" id="KAG2490848.1"/>
    </source>
</evidence>
<dbReference type="GO" id="GO:0016791">
    <property type="term" value="F:phosphatase activity"/>
    <property type="evidence" value="ECO:0007669"/>
    <property type="project" value="TreeGrafter"/>
</dbReference>
<name>A0A835XVA2_9CHLO</name>
<dbReference type="InterPro" id="IPR019129">
    <property type="entry name" value="Folate-sensitive_fs_Fra10Ac1"/>
</dbReference>
<dbReference type="OrthoDB" id="197967at2759"/>
<dbReference type="AlphaFoldDB" id="A0A835XVA2"/>
<evidence type="ECO:0008006" key="4">
    <source>
        <dbReference type="Google" id="ProtNLM"/>
    </source>
</evidence>
<comment type="caution">
    <text evidence="2">The sequence shown here is derived from an EMBL/GenBank/DDBJ whole genome shotgun (WGS) entry which is preliminary data.</text>
</comment>
<feature type="compositionally biased region" description="Gly residues" evidence="1">
    <location>
        <begin position="263"/>
        <end position="274"/>
    </location>
</feature>
<gene>
    <name evidence="2" type="ORF">HYH03_010766</name>
</gene>
<sequence>MANLGTVRREQFGRAQGAQHYATTLLGMNAADRHKQLVGDYLRYYAPRGEAAKAPQPGPSTRTDADALIANHRFIRTEADDAAASGWEARLAKRYYDRLFKEYAIVDLTYYKQAKLGMRWRTQKEVLAGKGQFVCGARGCDAADGLCSYEVNFAYQEAGEHKQALVKLRVCPACAFKLNYKKEKALQKASDAAAARKRKREAEAAEAAPQDPLVREALEFVQRYAAGGGEGGGRQGDAAEGLRPEDVERAARDVAPPPAAAAGGSGSGAGAGGAGVAGTATGGGVAQGELAPAIITMPADNSVWEAKPAVEASSAEDEMDAYFEGLFL</sequence>
<dbReference type="InterPro" id="IPR050645">
    <property type="entry name" value="Histidine_acid_phosphatase"/>
</dbReference>
<dbReference type="EMBL" id="JAEHOE010000058">
    <property type="protein sequence ID" value="KAG2490848.1"/>
    <property type="molecule type" value="Genomic_DNA"/>
</dbReference>
<proteinExistence type="predicted"/>
<dbReference type="PANTHER" id="PTHR11567">
    <property type="entry name" value="ACID PHOSPHATASE-RELATED"/>
    <property type="match status" value="1"/>
</dbReference>
<keyword evidence="3" id="KW-1185">Reference proteome</keyword>
<reference evidence="2" key="1">
    <citation type="journal article" date="2020" name="bioRxiv">
        <title>Comparative genomics of Chlamydomonas.</title>
        <authorList>
            <person name="Craig R.J."/>
            <person name="Hasan A.R."/>
            <person name="Ness R.W."/>
            <person name="Keightley P.D."/>
        </authorList>
    </citation>
    <scope>NUCLEOTIDE SEQUENCE</scope>
    <source>
        <strain evidence="2">CCAP 11/70</strain>
    </source>
</reference>
<dbReference type="Proteomes" id="UP000612055">
    <property type="component" value="Unassembled WGS sequence"/>
</dbReference>
<dbReference type="Pfam" id="PF09725">
    <property type="entry name" value="Fra10Ac1"/>
    <property type="match status" value="1"/>
</dbReference>
<accession>A0A835XVA2</accession>
<protein>
    <recommendedName>
        <fullName evidence="4">Protein FRA10AC1</fullName>
    </recommendedName>
</protein>
<feature type="region of interest" description="Disordered" evidence="1">
    <location>
        <begin position="255"/>
        <end position="274"/>
    </location>
</feature>
<dbReference type="PANTHER" id="PTHR11567:SF25">
    <property type="entry name" value="PROTEIN FRA10AC1"/>
    <property type="match status" value="1"/>
</dbReference>